<name>A0A0A9WP93_LYGHE</name>
<sequence>MTKYKAVGRAVDEVMELLCGLCVYGANVAALCKRGDEELLTKLQGVFSKPQLPNPSVPQNNSKNHDSCKESVTKNKMQNAMYEQAVTPMLLEERARVQVRLHSMKRRESSLRNVSGNCIHGTKKVVLPRGISYPTNISVNDVLCNYAPYREEESYVLQVHDVVKIHIGGHLDGYPVSAARTIIVAPSLPLHETCINPDSSMTKKN</sequence>
<feature type="region of interest" description="Disordered" evidence="2">
    <location>
        <begin position="50"/>
        <end position="70"/>
    </location>
</feature>
<evidence type="ECO:0000256" key="2">
    <source>
        <dbReference type="SAM" id="MobiDB-lite"/>
    </source>
</evidence>
<organism evidence="3">
    <name type="scientific">Lygus hesperus</name>
    <name type="common">Western plant bug</name>
    <dbReference type="NCBI Taxonomy" id="30085"/>
    <lineage>
        <taxon>Eukaryota</taxon>
        <taxon>Metazoa</taxon>
        <taxon>Ecdysozoa</taxon>
        <taxon>Arthropoda</taxon>
        <taxon>Hexapoda</taxon>
        <taxon>Insecta</taxon>
        <taxon>Pterygota</taxon>
        <taxon>Neoptera</taxon>
        <taxon>Paraneoptera</taxon>
        <taxon>Hemiptera</taxon>
        <taxon>Heteroptera</taxon>
        <taxon>Panheteroptera</taxon>
        <taxon>Cimicomorpha</taxon>
        <taxon>Miridae</taxon>
        <taxon>Mirini</taxon>
        <taxon>Lygus</taxon>
    </lineage>
</organism>
<dbReference type="EMBL" id="GDHC01008630">
    <property type="protein sequence ID" value="JAQ09999.1"/>
    <property type="molecule type" value="Transcribed_RNA"/>
</dbReference>
<accession>A0A0A9WP93</accession>
<proteinExistence type="inferred from homology"/>
<evidence type="ECO:0000256" key="1">
    <source>
        <dbReference type="ARBA" id="ARBA00007319"/>
    </source>
</evidence>
<evidence type="ECO:0000313" key="4">
    <source>
        <dbReference type="EMBL" id="JAQ09999.1"/>
    </source>
</evidence>
<dbReference type="PANTHER" id="PTHR10804:SF11">
    <property type="entry name" value="PROLIFERATION-ASSOCIATED PROTEIN 2G4"/>
    <property type="match status" value="1"/>
</dbReference>
<dbReference type="InterPro" id="IPR036005">
    <property type="entry name" value="Creatinase/aminopeptidase-like"/>
</dbReference>
<reference evidence="3" key="1">
    <citation type="journal article" date="2014" name="PLoS ONE">
        <title>Transcriptome-Based Identification of ABC Transporters in the Western Tarnished Plant Bug Lygus hesperus.</title>
        <authorList>
            <person name="Hull J.J."/>
            <person name="Chaney K."/>
            <person name="Geib S.M."/>
            <person name="Fabrick J.A."/>
            <person name="Brent C.S."/>
            <person name="Walsh D."/>
            <person name="Lavine L.C."/>
        </authorList>
    </citation>
    <scope>NUCLEOTIDE SEQUENCE</scope>
</reference>
<comment type="similarity">
    <text evidence="1">Belongs to the peptidase M24 family.</text>
</comment>
<reference evidence="4" key="3">
    <citation type="journal article" date="2016" name="Gigascience">
        <title>De novo construction of an expanded transcriptome assembly for the western tarnished plant bug, Lygus hesperus.</title>
        <authorList>
            <person name="Tassone E.E."/>
            <person name="Geib S.M."/>
            <person name="Hall B."/>
            <person name="Fabrick J.A."/>
            <person name="Brent C.S."/>
            <person name="Hull J.J."/>
        </authorList>
    </citation>
    <scope>NUCLEOTIDE SEQUENCE</scope>
</reference>
<reference evidence="3" key="2">
    <citation type="submission" date="2014-07" db="EMBL/GenBank/DDBJ databases">
        <authorList>
            <person name="Hull J."/>
        </authorList>
    </citation>
    <scope>NUCLEOTIDE SEQUENCE</scope>
</reference>
<dbReference type="PANTHER" id="PTHR10804">
    <property type="entry name" value="PROTEASE FAMILY M24 METHIONYL AMINOPEPTIDASE, AMINOPEPTIDASE P"/>
    <property type="match status" value="1"/>
</dbReference>
<dbReference type="AlphaFoldDB" id="A0A0A9WP93"/>
<evidence type="ECO:0000313" key="3">
    <source>
        <dbReference type="EMBL" id="JAG06640.1"/>
    </source>
</evidence>
<dbReference type="Gene3D" id="3.90.230.10">
    <property type="entry name" value="Creatinase/methionine aminopeptidase superfamily"/>
    <property type="match status" value="1"/>
</dbReference>
<dbReference type="SUPFAM" id="SSF55920">
    <property type="entry name" value="Creatinase/aminopeptidase"/>
    <property type="match status" value="1"/>
</dbReference>
<dbReference type="InterPro" id="IPR047113">
    <property type="entry name" value="PA2G4/ARX1"/>
</dbReference>
<protein>
    <submittedName>
        <fullName evidence="3">Proliferation-associated protein 2G4</fullName>
    </submittedName>
</protein>
<gene>
    <name evidence="3" type="primary">PA2G4</name>
    <name evidence="3" type="ORF">CM83_8133</name>
    <name evidence="4" type="ORF">g.96093</name>
</gene>
<dbReference type="EMBL" id="GBHO01036964">
    <property type="protein sequence ID" value="JAG06640.1"/>
    <property type="molecule type" value="Transcribed_RNA"/>
</dbReference>